<feature type="modified residue" description="N6-carboxylysine" evidence="13">
    <location>
        <position position="222"/>
    </location>
</feature>
<dbReference type="UniPathway" id="UPA00219"/>
<sequence length="490" mass="52203">MSLTLRELAMLLGYSAPAIAIDSITLDSRNVTPGCLFIAIQGLQADGRRFIDSALQQGAAAVIYQTDSAEEAGLNSRDHRLLGVFELPALLSRLAGAFYGEPGRQLQLVGVTGTNGKSTVSQLIAHWSQLLGTSAGVMGTLGNGLCGQLQPAANTTGSALEVQQQLAGMLAAGASRVAMEVSSHGLHQHRVAALDFDVAVFTNLSRDHLDYHGTMAEYGEVKRSLFELCRKGRVINADDVYGRRWLGYYSDAVAYSLHGRLADFPGRQLVAETVHFYGDGVKVTINSDWGNGVLSAPLIGRFNVANLLAAMGAMLELGESFERLLETAPKLVGVAGRMEPFTAPGSPMVVVDYAHTPDALEQVLQALQQHCRGRLWCLAGCGGDRDKGKRPLMAAAAEKGADEVILTDDNPRTESPAAIIADMQAGLSSPAAARVIHSRSEAIEYAINMAGEQDIILVAGKGHEDYQIVGTHTIHYSDRETVAALLGARQ</sequence>
<dbReference type="GO" id="GO:0009252">
    <property type="term" value="P:peptidoglycan biosynthetic process"/>
    <property type="evidence" value="ECO:0007669"/>
    <property type="project" value="UniProtKB-UniRule"/>
</dbReference>
<evidence type="ECO:0000256" key="14">
    <source>
        <dbReference type="RuleBase" id="RU004135"/>
    </source>
</evidence>
<evidence type="ECO:0000256" key="9">
    <source>
        <dbReference type="ARBA" id="ARBA00072883"/>
    </source>
</evidence>
<comment type="similarity">
    <text evidence="1 13">Belongs to the MurCDEF family. MurE subfamily.</text>
</comment>
<dbReference type="SUPFAM" id="SSF53623">
    <property type="entry name" value="MurD-like peptide ligases, catalytic domain"/>
    <property type="match status" value="1"/>
</dbReference>
<evidence type="ECO:0000313" key="20">
    <source>
        <dbReference type="EMBL" id="TDW59341.1"/>
    </source>
</evidence>
<feature type="binding site" evidence="13">
    <location>
        <position position="460"/>
    </location>
    <ligand>
        <name>meso-2,6-diaminopimelate</name>
        <dbReference type="ChEBI" id="CHEBI:57791"/>
    </ligand>
</feature>
<feature type="binding site" evidence="13">
    <location>
        <position position="385"/>
    </location>
    <ligand>
        <name>meso-2,6-diaminopimelate</name>
        <dbReference type="ChEBI" id="CHEBI:57791"/>
    </ligand>
</feature>
<comment type="PTM">
    <text evidence="13">Carboxylation is probably crucial for Mg(2+) binding and, consequently, for the gamma-phosphate positioning of ATP.</text>
</comment>
<feature type="binding site" evidence="13">
    <location>
        <position position="28"/>
    </location>
    <ligand>
        <name>UDP-N-acetyl-alpha-D-muramoyl-L-alanyl-D-glutamate</name>
        <dbReference type="ChEBI" id="CHEBI:83900"/>
    </ligand>
</feature>
<name>A0A235CJP0_9GAMM</name>
<dbReference type="EMBL" id="NQJF01000006">
    <property type="protein sequence ID" value="OYD24604.1"/>
    <property type="molecule type" value="Genomic_DNA"/>
</dbReference>
<keyword evidence="13" id="KW-0067">ATP-binding</keyword>
<dbReference type="GO" id="GO:0008765">
    <property type="term" value="F:UDP-N-acetylmuramoylalanyl-D-glutamate-2,6-diaminopimelate ligase activity"/>
    <property type="evidence" value="ECO:0007669"/>
    <property type="project" value="UniProtKB-UniRule"/>
</dbReference>
<evidence type="ECO:0000256" key="5">
    <source>
        <dbReference type="ARBA" id="ARBA00023306"/>
    </source>
</evidence>
<dbReference type="AlphaFoldDB" id="A0A235CJP0"/>
<dbReference type="NCBIfam" id="NF001126">
    <property type="entry name" value="PRK00139.1-4"/>
    <property type="match status" value="1"/>
</dbReference>
<evidence type="ECO:0000313" key="21">
    <source>
        <dbReference type="Proteomes" id="UP000243640"/>
    </source>
</evidence>
<dbReference type="GO" id="GO:0008360">
    <property type="term" value="P:regulation of cell shape"/>
    <property type="evidence" value="ECO:0007669"/>
    <property type="project" value="UniProtKB-KW"/>
</dbReference>
<feature type="binding site" evidence="13">
    <location>
        <position position="182"/>
    </location>
    <ligand>
        <name>UDP-N-acetyl-alpha-D-muramoyl-L-alanyl-D-glutamate</name>
        <dbReference type="ChEBI" id="CHEBI:83900"/>
    </ligand>
</feature>
<keyword evidence="15" id="KW-0732">Signal</keyword>
<dbReference type="OrthoDB" id="9800958at2"/>
<evidence type="ECO:0000256" key="11">
    <source>
        <dbReference type="ARBA" id="ARBA00076158"/>
    </source>
</evidence>
<protein>
    <recommendedName>
        <fullName evidence="9 13">UDP-N-acetylmuramoyl-L-alanyl-D-glutamate--2,6-diaminopimelate ligase</fullName>
        <ecNumber evidence="8 13">6.3.2.13</ecNumber>
    </recommendedName>
    <alternativeName>
        <fullName evidence="10 13">Meso-A2pm-adding enzyme</fullName>
    </alternativeName>
    <alternativeName>
        <fullName evidence="11 13">Meso-diaminopimelate-adding enzyme</fullName>
    </alternativeName>
    <alternativeName>
        <fullName evidence="12 13">UDP-MurNAc-L-Ala-D-Glu:meso-diaminopimelate ligase</fullName>
    </alternativeName>
    <alternativeName>
        <fullName evidence="13">UDP-MurNAc-tripeptide synthetase</fullName>
    </alternativeName>
    <alternativeName>
        <fullName evidence="13">UDP-N-acetylmuramyl-tripeptide synthetase</fullName>
    </alternativeName>
</protein>
<comment type="catalytic activity">
    <reaction evidence="7 13">
        <text>UDP-N-acetyl-alpha-D-muramoyl-L-alanyl-D-glutamate + meso-2,6-diaminopimelate + ATP = UDP-N-acetyl-alpha-D-muramoyl-L-alanyl-gamma-D-glutamyl-meso-2,6-diaminopimelate + ADP + phosphate + H(+)</text>
        <dbReference type="Rhea" id="RHEA:23676"/>
        <dbReference type="ChEBI" id="CHEBI:15378"/>
        <dbReference type="ChEBI" id="CHEBI:30616"/>
        <dbReference type="ChEBI" id="CHEBI:43474"/>
        <dbReference type="ChEBI" id="CHEBI:57791"/>
        <dbReference type="ChEBI" id="CHEBI:83900"/>
        <dbReference type="ChEBI" id="CHEBI:83905"/>
        <dbReference type="ChEBI" id="CHEBI:456216"/>
        <dbReference type="EC" id="6.3.2.13"/>
    </reaction>
</comment>
<evidence type="ECO:0000256" key="1">
    <source>
        <dbReference type="ARBA" id="ARBA00005898"/>
    </source>
</evidence>
<feature type="signal peptide" evidence="15">
    <location>
        <begin position="1"/>
        <end position="20"/>
    </location>
</feature>
<feature type="binding site" evidence="13">
    <location>
        <position position="190"/>
    </location>
    <ligand>
        <name>UDP-N-acetyl-alpha-D-muramoyl-L-alanyl-D-glutamate</name>
        <dbReference type="ChEBI" id="CHEBI:83900"/>
    </ligand>
</feature>
<dbReference type="PANTHER" id="PTHR23135">
    <property type="entry name" value="MUR LIGASE FAMILY MEMBER"/>
    <property type="match status" value="1"/>
</dbReference>
<dbReference type="Proteomes" id="UP000243640">
    <property type="component" value="Unassembled WGS sequence"/>
</dbReference>
<dbReference type="EC" id="6.3.2.13" evidence="8 13"/>
<feature type="binding site" evidence="13">
    <location>
        <position position="154"/>
    </location>
    <ligand>
        <name>UDP-N-acetyl-alpha-D-muramoyl-L-alanyl-D-glutamate</name>
        <dbReference type="ChEBI" id="CHEBI:83900"/>
    </ligand>
</feature>
<keyword evidence="22" id="KW-1185">Reference proteome</keyword>
<dbReference type="RefSeq" id="WP_094278022.1">
    <property type="nucleotide sequence ID" value="NZ_JBLWZI010000005.1"/>
</dbReference>
<feature type="short sequence motif" description="Meso-diaminopimelate recognition motif" evidence="13">
    <location>
        <begin position="409"/>
        <end position="412"/>
    </location>
</feature>
<evidence type="ECO:0000256" key="3">
    <source>
        <dbReference type="ARBA" id="ARBA00022960"/>
    </source>
</evidence>
<evidence type="ECO:0000256" key="7">
    <source>
        <dbReference type="ARBA" id="ARBA00050251"/>
    </source>
</evidence>
<reference evidence="19 21" key="1">
    <citation type="submission" date="2017-08" db="EMBL/GenBank/DDBJ databases">
        <title>Draft Genome Sequence of the Marine Bacterium Oceanimonas baumannii ATCC 700832.</title>
        <authorList>
            <person name="Mcclelland W.D."/>
            <person name="Brennan M.A."/>
            <person name="Trachtenberg A.M."/>
            <person name="Maclea K.S."/>
        </authorList>
    </citation>
    <scope>NUCLEOTIDE SEQUENCE [LARGE SCALE GENOMIC DNA]</scope>
    <source>
        <strain evidence="19 21">ATCC 700832</strain>
    </source>
</reference>
<evidence type="ECO:0000256" key="15">
    <source>
        <dbReference type="SAM" id="SignalP"/>
    </source>
</evidence>
<evidence type="ECO:0000313" key="22">
    <source>
        <dbReference type="Proteomes" id="UP000295058"/>
    </source>
</evidence>
<feature type="domain" description="Mur ligase central" evidence="18">
    <location>
        <begin position="111"/>
        <end position="313"/>
    </location>
</feature>
<dbReference type="NCBIfam" id="TIGR01085">
    <property type="entry name" value="murE"/>
    <property type="match status" value="1"/>
</dbReference>
<dbReference type="InterPro" id="IPR004101">
    <property type="entry name" value="Mur_ligase_C"/>
</dbReference>
<evidence type="ECO:0000259" key="16">
    <source>
        <dbReference type="Pfam" id="PF01225"/>
    </source>
</evidence>
<keyword evidence="13 19" id="KW-0436">Ligase</keyword>
<evidence type="ECO:0000256" key="4">
    <source>
        <dbReference type="ARBA" id="ARBA00022984"/>
    </source>
</evidence>
<feature type="chain" id="PRO_5013394058" description="UDP-N-acetylmuramoyl-L-alanyl-D-glutamate--2,6-diaminopimelate ligase" evidence="15">
    <location>
        <begin position="21"/>
        <end position="490"/>
    </location>
</feature>
<dbReference type="InterPro" id="IPR000713">
    <property type="entry name" value="Mur_ligase_N"/>
</dbReference>
<comment type="subcellular location">
    <subcellularLocation>
        <location evidence="13 14">Cytoplasm</location>
    </subcellularLocation>
</comment>
<keyword evidence="6 13" id="KW-0961">Cell wall biogenesis/degradation</keyword>
<comment type="cofactor">
    <cofactor evidence="13">
        <name>Mg(2+)</name>
        <dbReference type="ChEBI" id="CHEBI:18420"/>
    </cofactor>
</comment>
<dbReference type="EMBL" id="SODO01000005">
    <property type="protein sequence ID" value="TDW59341.1"/>
    <property type="molecule type" value="Genomic_DNA"/>
</dbReference>
<dbReference type="Gene3D" id="3.40.1390.10">
    <property type="entry name" value="MurE/MurF, N-terminal domain"/>
    <property type="match status" value="1"/>
</dbReference>
<keyword evidence="13" id="KW-0963">Cytoplasm</keyword>
<keyword evidence="13" id="KW-0460">Magnesium</keyword>
<keyword evidence="2 13" id="KW-0132">Cell division</keyword>
<dbReference type="NCBIfam" id="NF001123">
    <property type="entry name" value="PRK00139.1-1"/>
    <property type="match status" value="1"/>
</dbReference>
<evidence type="ECO:0000256" key="2">
    <source>
        <dbReference type="ARBA" id="ARBA00022618"/>
    </source>
</evidence>
<keyword evidence="5 13" id="KW-0131">Cell cycle</keyword>
<reference evidence="20 22" key="2">
    <citation type="submission" date="2019-03" db="EMBL/GenBank/DDBJ databases">
        <title>Genomic Encyclopedia of Archaeal and Bacterial Type Strains, Phase II (KMG-II): from individual species to whole genera.</title>
        <authorList>
            <person name="Goeker M."/>
        </authorList>
    </citation>
    <scope>NUCLEOTIDE SEQUENCE [LARGE SCALE GENOMIC DNA]</scope>
    <source>
        <strain evidence="20 22">DSM 15594</strain>
    </source>
</reference>
<evidence type="ECO:0000259" key="17">
    <source>
        <dbReference type="Pfam" id="PF02875"/>
    </source>
</evidence>
<accession>A0A235CJP0</accession>
<dbReference type="SUPFAM" id="SSF63418">
    <property type="entry name" value="MurE/MurF N-terminal domain"/>
    <property type="match status" value="1"/>
</dbReference>
<proteinExistence type="inferred from homology"/>
<dbReference type="Pfam" id="PF01225">
    <property type="entry name" value="Mur_ligase"/>
    <property type="match status" value="1"/>
</dbReference>
<evidence type="ECO:0000256" key="10">
    <source>
        <dbReference type="ARBA" id="ARBA00075482"/>
    </source>
</evidence>
<feature type="binding site" evidence="13">
    <location>
        <position position="464"/>
    </location>
    <ligand>
        <name>meso-2,6-diaminopimelate</name>
        <dbReference type="ChEBI" id="CHEBI:57791"/>
    </ligand>
</feature>
<dbReference type="InterPro" id="IPR013221">
    <property type="entry name" value="Mur_ligase_cen"/>
</dbReference>
<dbReference type="PANTHER" id="PTHR23135:SF4">
    <property type="entry name" value="UDP-N-ACETYLMURAMOYL-L-ALANYL-D-GLUTAMATE--2,6-DIAMINOPIMELATE LIGASE MURE HOMOLOG, CHLOROPLASTIC"/>
    <property type="match status" value="1"/>
</dbReference>
<comment type="function">
    <text evidence="13">Catalyzes the addition of meso-diaminopimelic acid to the nucleotide precursor UDP-N-acetylmuramoyl-L-alanyl-D-glutamate (UMAG) in the biosynthesis of bacterial cell-wall peptidoglycan.</text>
</comment>
<organism evidence="19 21">
    <name type="scientific">Oceanimonas baumannii</name>
    <dbReference type="NCBI Taxonomy" id="129578"/>
    <lineage>
        <taxon>Bacteria</taxon>
        <taxon>Pseudomonadati</taxon>
        <taxon>Pseudomonadota</taxon>
        <taxon>Gammaproteobacteria</taxon>
        <taxon>Aeromonadales</taxon>
        <taxon>Aeromonadaceae</taxon>
        <taxon>Oceanimonas</taxon>
    </lineage>
</organism>
<evidence type="ECO:0000259" key="18">
    <source>
        <dbReference type="Pfam" id="PF08245"/>
    </source>
</evidence>
<feature type="binding site" evidence="13">
    <location>
        <begin position="113"/>
        <end position="119"/>
    </location>
    <ligand>
        <name>ATP</name>
        <dbReference type="ChEBI" id="CHEBI:30616"/>
    </ligand>
</feature>
<feature type="binding site" evidence="13">
    <location>
        <begin position="409"/>
        <end position="412"/>
    </location>
    <ligand>
        <name>meso-2,6-diaminopimelate</name>
        <dbReference type="ChEBI" id="CHEBI:57791"/>
    </ligand>
</feature>
<evidence type="ECO:0000313" key="19">
    <source>
        <dbReference type="EMBL" id="OYD24604.1"/>
    </source>
</evidence>
<gene>
    <name evidence="13" type="primary">murE</name>
    <name evidence="19" type="ORF">B6S09_08190</name>
    <name evidence="20" type="ORF">LY04_01585</name>
</gene>
<evidence type="ECO:0000256" key="8">
    <source>
        <dbReference type="ARBA" id="ARBA00066633"/>
    </source>
</evidence>
<dbReference type="Gene3D" id="3.40.1190.10">
    <property type="entry name" value="Mur-like, catalytic domain"/>
    <property type="match status" value="1"/>
</dbReference>
<evidence type="ECO:0000256" key="6">
    <source>
        <dbReference type="ARBA" id="ARBA00023316"/>
    </source>
</evidence>
<feature type="domain" description="Mur ligase N-terminal catalytic" evidence="16">
    <location>
        <begin position="21"/>
        <end position="99"/>
    </location>
</feature>
<dbReference type="InterPro" id="IPR005761">
    <property type="entry name" value="UDP-N-AcMur-Glu-dNH2Pim_ligase"/>
</dbReference>
<dbReference type="InterPro" id="IPR036565">
    <property type="entry name" value="Mur-like_cat_sf"/>
</dbReference>
<keyword evidence="3 13" id="KW-0133">Cell shape</keyword>
<dbReference type="GO" id="GO:0051301">
    <property type="term" value="P:cell division"/>
    <property type="evidence" value="ECO:0007669"/>
    <property type="project" value="UniProtKB-KW"/>
</dbReference>
<dbReference type="Pfam" id="PF02875">
    <property type="entry name" value="Mur_ligase_C"/>
    <property type="match status" value="1"/>
</dbReference>
<dbReference type="Proteomes" id="UP000295058">
    <property type="component" value="Unassembled WGS sequence"/>
</dbReference>
<evidence type="ECO:0000256" key="13">
    <source>
        <dbReference type="HAMAP-Rule" id="MF_00208"/>
    </source>
</evidence>
<dbReference type="HAMAP" id="MF_00208">
    <property type="entry name" value="MurE"/>
    <property type="match status" value="1"/>
</dbReference>
<feature type="binding site" evidence="13">
    <location>
        <position position="26"/>
    </location>
    <ligand>
        <name>UDP-N-acetyl-alpha-D-muramoyl-L-alanyl-D-glutamate</name>
        <dbReference type="ChEBI" id="CHEBI:83900"/>
    </ligand>
</feature>
<dbReference type="InterPro" id="IPR036615">
    <property type="entry name" value="Mur_ligase_C_dom_sf"/>
</dbReference>
<dbReference type="Gene3D" id="3.90.190.20">
    <property type="entry name" value="Mur ligase, C-terminal domain"/>
    <property type="match status" value="1"/>
</dbReference>
<keyword evidence="13" id="KW-0547">Nucleotide-binding</keyword>
<feature type="binding site" evidence="13">
    <location>
        <begin position="155"/>
        <end position="156"/>
    </location>
    <ligand>
        <name>UDP-N-acetyl-alpha-D-muramoyl-L-alanyl-D-glutamate</name>
        <dbReference type="ChEBI" id="CHEBI:83900"/>
    </ligand>
</feature>
<comment type="caution">
    <text evidence="19">The sequence shown here is derived from an EMBL/GenBank/DDBJ whole genome shotgun (WGS) entry which is preliminary data.</text>
</comment>
<dbReference type="InterPro" id="IPR035911">
    <property type="entry name" value="MurE/MurF_N"/>
</dbReference>
<comment type="caution">
    <text evidence="13">Lacks conserved residue(s) required for the propagation of feature annotation.</text>
</comment>
<dbReference type="GO" id="GO:0005524">
    <property type="term" value="F:ATP binding"/>
    <property type="evidence" value="ECO:0007669"/>
    <property type="project" value="UniProtKB-UniRule"/>
</dbReference>
<feature type="binding site" evidence="13">
    <location>
        <position position="188"/>
    </location>
    <ligand>
        <name>UDP-N-acetyl-alpha-D-muramoyl-L-alanyl-D-glutamate</name>
        <dbReference type="ChEBI" id="CHEBI:83900"/>
    </ligand>
</feature>
<dbReference type="Pfam" id="PF08245">
    <property type="entry name" value="Mur_ligase_M"/>
    <property type="match status" value="1"/>
</dbReference>
<feature type="domain" description="Mur ligase C-terminal" evidence="17">
    <location>
        <begin position="336"/>
        <end position="462"/>
    </location>
</feature>
<dbReference type="SUPFAM" id="SSF53244">
    <property type="entry name" value="MurD-like peptide ligases, peptide-binding domain"/>
    <property type="match status" value="1"/>
</dbReference>
<evidence type="ECO:0000256" key="12">
    <source>
        <dbReference type="ARBA" id="ARBA00081560"/>
    </source>
</evidence>
<dbReference type="GO" id="GO:0005737">
    <property type="term" value="C:cytoplasm"/>
    <property type="evidence" value="ECO:0007669"/>
    <property type="project" value="UniProtKB-SubCell"/>
</dbReference>
<comment type="pathway">
    <text evidence="13 14">Cell wall biogenesis; peptidoglycan biosynthesis.</text>
</comment>
<dbReference type="FunFam" id="3.90.190.20:FF:000006">
    <property type="entry name" value="UDP-N-acetylmuramoyl-L-alanyl-D-glutamate--2,6-diaminopimelate ligase"/>
    <property type="match status" value="1"/>
</dbReference>
<keyword evidence="4 13" id="KW-0573">Peptidoglycan synthesis</keyword>
<dbReference type="GO" id="GO:0000287">
    <property type="term" value="F:magnesium ion binding"/>
    <property type="evidence" value="ECO:0007669"/>
    <property type="project" value="UniProtKB-UniRule"/>
</dbReference>
<dbReference type="GO" id="GO:0071555">
    <property type="term" value="P:cell wall organization"/>
    <property type="evidence" value="ECO:0007669"/>
    <property type="project" value="UniProtKB-KW"/>
</dbReference>